<proteinExistence type="predicted"/>
<accession>A0ABR5FMD6</accession>
<comment type="caution">
    <text evidence="2">The sequence shown here is derived from an EMBL/GenBank/DDBJ whole genome shotgun (WGS) entry which is preliminary data.</text>
</comment>
<evidence type="ECO:0000313" key="2">
    <source>
        <dbReference type="EMBL" id="KLO47697.1"/>
    </source>
</evidence>
<name>A0ABR5FMD6_9MYCO</name>
<protein>
    <submittedName>
        <fullName evidence="2">Uncharacterized protein</fullName>
    </submittedName>
</protein>
<dbReference type="EMBL" id="LDPU01000003">
    <property type="protein sequence ID" value="KLO47697.1"/>
    <property type="molecule type" value="Genomic_DNA"/>
</dbReference>
<organism evidence="2 3">
    <name type="scientific">Mycolicibacterium senegalense</name>
    <dbReference type="NCBI Taxonomy" id="1796"/>
    <lineage>
        <taxon>Bacteria</taxon>
        <taxon>Bacillati</taxon>
        <taxon>Actinomycetota</taxon>
        <taxon>Actinomycetes</taxon>
        <taxon>Mycobacteriales</taxon>
        <taxon>Mycobacteriaceae</taxon>
        <taxon>Mycolicibacterium</taxon>
    </lineage>
</organism>
<sequence>MSSEPTAHPFRVGDRVTRRGGSGVEGEVLADSGSMGGLNPVPGWEPGTPRPPAATTGLIPVFWMDRDRGVHEWWEDPAGLEVAPAD</sequence>
<evidence type="ECO:0000256" key="1">
    <source>
        <dbReference type="SAM" id="MobiDB-lite"/>
    </source>
</evidence>
<reference evidence="2 3" key="1">
    <citation type="submission" date="2015-05" db="EMBL/GenBank/DDBJ databases">
        <title>Genome sequence of Mycobacterium senegalense.</title>
        <authorList>
            <person name="Greninger A.L."/>
            <person name="Miller S."/>
        </authorList>
    </citation>
    <scope>NUCLEOTIDE SEQUENCE [LARGE SCALE GENOMIC DNA]</scope>
    <source>
        <strain evidence="2 3">CK2</strain>
    </source>
</reference>
<gene>
    <name evidence="2" type="ORF">ABW05_31455</name>
</gene>
<dbReference type="Proteomes" id="UP000036499">
    <property type="component" value="Unassembled WGS sequence"/>
</dbReference>
<evidence type="ECO:0000313" key="3">
    <source>
        <dbReference type="Proteomes" id="UP000036499"/>
    </source>
</evidence>
<keyword evidence="3" id="KW-1185">Reference proteome</keyword>
<dbReference type="RefSeq" id="WP_047036645.1">
    <property type="nucleotide sequence ID" value="NZ_LDCO01000003.1"/>
</dbReference>
<feature type="region of interest" description="Disordered" evidence="1">
    <location>
        <begin position="1"/>
        <end position="53"/>
    </location>
</feature>